<keyword evidence="2 3" id="KW-0413">Isomerase</keyword>
<keyword evidence="3" id="KW-0963">Cytoplasm</keyword>
<dbReference type="EMBL" id="MFDM01000011">
    <property type="protein sequence ID" value="OGE43847.1"/>
    <property type="molecule type" value="Genomic_DNA"/>
</dbReference>
<dbReference type="GO" id="GO:0004807">
    <property type="term" value="F:triose-phosphate isomerase activity"/>
    <property type="evidence" value="ECO:0007669"/>
    <property type="project" value="UniProtKB-EC"/>
</dbReference>
<dbReference type="GO" id="GO:0019563">
    <property type="term" value="P:glycerol catabolic process"/>
    <property type="evidence" value="ECO:0007669"/>
    <property type="project" value="TreeGrafter"/>
</dbReference>
<dbReference type="SUPFAM" id="SSF51351">
    <property type="entry name" value="Triosephosphate isomerase (TIM)"/>
    <property type="match status" value="1"/>
</dbReference>
<comment type="subcellular location">
    <subcellularLocation>
        <location evidence="3">Cytoplasm</location>
    </subcellularLocation>
</comment>
<accession>A0A1F5KSD1</accession>
<comment type="similarity">
    <text evidence="1 3">Belongs to the triosephosphate isomerase family.</text>
</comment>
<dbReference type="STRING" id="1797785.A3B45_02345"/>
<dbReference type="GO" id="GO:0005829">
    <property type="term" value="C:cytosol"/>
    <property type="evidence" value="ECO:0007669"/>
    <property type="project" value="TreeGrafter"/>
</dbReference>
<dbReference type="Pfam" id="PF00121">
    <property type="entry name" value="TIM"/>
    <property type="match status" value="1"/>
</dbReference>
<gene>
    <name evidence="4" type="ORF">A3B45_02345</name>
</gene>
<comment type="caution">
    <text evidence="4">The sequence shown here is derived from an EMBL/GenBank/DDBJ whole genome shotgun (WGS) entry which is preliminary data.</text>
</comment>
<evidence type="ECO:0000256" key="2">
    <source>
        <dbReference type="ARBA" id="ARBA00023235"/>
    </source>
</evidence>
<dbReference type="PROSITE" id="PS51440">
    <property type="entry name" value="TIM_2"/>
    <property type="match status" value="1"/>
</dbReference>
<dbReference type="UniPathway" id="UPA00109">
    <property type="reaction ID" value="UER00189"/>
</dbReference>
<comment type="subunit">
    <text evidence="3">Homodimer.</text>
</comment>
<evidence type="ECO:0000256" key="1">
    <source>
        <dbReference type="ARBA" id="ARBA00007422"/>
    </source>
</evidence>
<dbReference type="GO" id="GO:0006094">
    <property type="term" value="P:gluconeogenesis"/>
    <property type="evidence" value="ECO:0007669"/>
    <property type="project" value="UniProtKB-UniPathway"/>
</dbReference>
<dbReference type="InterPro" id="IPR035990">
    <property type="entry name" value="TIM_sf"/>
</dbReference>
<comment type="pathway">
    <text evidence="3">Carbohydrate biosynthesis; gluconeogenesis.</text>
</comment>
<evidence type="ECO:0000313" key="4">
    <source>
        <dbReference type="EMBL" id="OGE43847.1"/>
    </source>
</evidence>
<dbReference type="InterPro" id="IPR000652">
    <property type="entry name" value="Triosephosphate_isomerase"/>
</dbReference>
<dbReference type="Proteomes" id="UP000178565">
    <property type="component" value="Unassembled WGS sequence"/>
</dbReference>
<evidence type="ECO:0000313" key="5">
    <source>
        <dbReference type="Proteomes" id="UP000178565"/>
    </source>
</evidence>
<dbReference type="UniPathway" id="UPA00138"/>
<dbReference type="PANTHER" id="PTHR21139">
    <property type="entry name" value="TRIOSEPHOSPHATE ISOMERASE"/>
    <property type="match status" value="1"/>
</dbReference>
<sequence>MAGSDKSIWIIANWKSNKTIAETLDWVSSVGSKLPKREDLKVVVCPTFSALSEVKKAITVGNFPIMVGSQDLSPFEAGAYTGEESASLLKELVELSIIGHSERRKNFSETDEMISKKVKRANEAGITPLVCVQDEETPVPEECKMIAYEPIWAISTGLTNTPGVGRADTPEDANKLAIRFKQKYGKELEVIYGGSVTATNVKGFIIQSDIDGVLVGNASLDAEEFIKILKACKE</sequence>
<evidence type="ECO:0000256" key="3">
    <source>
        <dbReference type="RuleBase" id="RU363013"/>
    </source>
</evidence>
<dbReference type="GO" id="GO:0006096">
    <property type="term" value="P:glycolytic process"/>
    <property type="evidence" value="ECO:0007669"/>
    <property type="project" value="UniProtKB-UniPathway"/>
</dbReference>
<comment type="catalytic activity">
    <reaction evidence="3">
        <text>D-glyceraldehyde 3-phosphate = dihydroxyacetone phosphate</text>
        <dbReference type="Rhea" id="RHEA:18585"/>
        <dbReference type="ChEBI" id="CHEBI:57642"/>
        <dbReference type="ChEBI" id="CHEBI:59776"/>
        <dbReference type="EC" id="5.3.1.1"/>
    </reaction>
</comment>
<dbReference type="EC" id="5.3.1.1" evidence="3"/>
<keyword evidence="3" id="KW-0312">Gluconeogenesis</keyword>
<proteinExistence type="inferred from homology"/>
<organism evidence="4 5">
    <name type="scientific">Candidatus Daviesbacteria bacterium RIFCSPLOWO2_01_FULL_39_12</name>
    <dbReference type="NCBI Taxonomy" id="1797785"/>
    <lineage>
        <taxon>Bacteria</taxon>
        <taxon>Candidatus Daviesiibacteriota</taxon>
    </lineage>
</organism>
<dbReference type="AlphaFoldDB" id="A0A1F5KSD1"/>
<dbReference type="InterPro" id="IPR013785">
    <property type="entry name" value="Aldolase_TIM"/>
</dbReference>
<dbReference type="Gene3D" id="3.20.20.70">
    <property type="entry name" value="Aldolase class I"/>
    <property type="match status" value="2"/>
</dbReference>
<name>A0A1F5KSD1_9BACT</name>
<dbReference type="GO" id="GO:0046166">
    <property type="term" value="P:glyceraldehyde-3-phosphate biosynthetic process"/>
    <property type="evidence" value="ECO:0007669"/>
    <property type="project" value="TreeGrafter"/>
</dbReference>
<protein>
    <recommendedName>
        <fullName evidence="3">Triosephosphate isomerase</fullName>
        <ecNumber evidence="3">5.3.1.1</ecNumber>
    </recommendedName>
</protein>
<keyword evidence="3" id="KW-0324">Glycolysis</keyword>
<dbReference type="PANTHER" id="PTHR21139:SF42">
    <property type="entry name" value="TRIOSEPHOSPHATE ISOMERASE"/>
    <property type="match status" value="1"/>
</dbReference>
<reference evidence="4 5" key="1">
    <citation type="journal article" date="2016" name="Nat. Commun.">
        <title>Thousands of microbial genomes shed light on interconnected biogeochemical processes in an aquifer system.</title>
        <authorList>
            <person name="Anantharaman K."/>
            <person name="Brown C.T."/>
            <person name="Hug L.A."/>
            <person name="Sharon I."/>
            <person name="Castelle C.J."/>
            <person name="Probst A.J."/>
            <person name="Thomas B.C."/>
            <person name="Singh A."/>
            <person name="Wilkins M.J."/>
            <person name="Karaoz U."/>
            <person name="Brodie E.L."/>
            <person name="Williams K.H."/>
            <person name="Hubbard S.S."/>
            <person name="Banfield J.F."/>
        </authorList>
    </citation>
    <scope>NUCLEOTIDE SEQUENCE [LARGE SCALE GENOMIC DNA]</scope>
</reference>
<comment type="pathway">
    <text evidence="3">Carbohydrate degradation; glycolysis; D-glyceraldehyde 3-phosphate from glycerone phosphate: step 1/1.</text>
</comment>
<dbReference type="CDD" id="cd00311">
    <property type="entry name" value="TIM"/>
    <property type="match status" value="1"/>
</dbReference>